<gene>
    <name evidence="17" type="ORF">C8A04DRAFT_38582</name>
</gene>
<keyword evidence="8 13" id="KW-0175">Coiled coil</keyword>
<feature type="coiled-coil region" evidence="13">
    <location>
        <begin position="198"/>
        <end position="225"/>
    </location>
</feature>
<evidence type="ECO:0000256" key="1">
    <source>
        <dbReference type="ARBA" id="ARBA00004651"/>
    </source>
</evidence>
<keyword evidence="9" id="KW-0406">Ion transport</keyword>
<dbReference type="GO" id="GO:0030171">
    <property type="term" value="F:voltage-gated proton channel activity"/>
    <property type="evidence" value="ECO:0007669"/>
    <property type="project" value="InterPro"/>
</dbReference>
<evidence type="ECO:0000256" key="6">
    <source>
        <dbReference type="ARBA" id="ARBA00022882"/>
    </source>
</evidence>
<dbReference type="EMBL" id="MU853602">
    <property type="protein sequence ID" value="KAK4142063.1"/>
    <property type="molecule type" value="Genomic_DNA"/>
</dbReference>
<dbReference type="PANTHER" id="PTHR46480:SF1">
    <property type="entry name" value="VOLTAGE-GATED HYDROGEN CHANNEL 1"/>
    <property type="match status" value="1"/>
</dbReference>
<feature type="transmembrane region" description="Helical" evidence="15">
    <location>
        <begin position="64"/>
        <end position="87"/>
    </location>
</feature>
<evidence type="ECO:0000256" key="9">
    <source>
        <dbReference type="ARBA" id="ARBA00023065"/>
    </source>
</evidence>
<evidence type="ECO:0000256" key="3">
    <source>
        <dbReference type="ARBA" id="ARBA00022448"/>
    </source>
</evidence>
<keyword evidence="18" id="KW-1185">Reference proteome</keyword>
<sequence>MPSSSSALSRPLLAPHPEVEDDGQHERQQDHDPSPWSSPSPPESAHARLRQQARELLSTRAKHYFILTLVSLDVVAILVDLFATLLACDLRKGGGQVDDPQEGVPGWVGGTREVLHPLALVFSCAFVGELGVTVWAFGWGYFRDWFHCFDAFVILVSFGVDVATRGIVEDIASIVIVLRLWRLVKIIEEVSVGAAEGMEEIEARVVELERENEELRKEIEEGKRR</sequence>
<protein>
    <recommendedName>
        <fullName evidence="2">Voltage-gated hydrogen channel 1</fullName>
    </recommendedName>
    <alternativeName>
        <fullName evidence="12">Hydrogen voltage-gated channel 1</fullName>
    </alternativeName>
</protein>
<proteinExistence type="predicted"/>
<evidence type="ECO:0000256" key="2">
    <source>
        <dbReference type="ARBA" id="ARBA00015897"/>
    </source>
</evidence>
<keyword evidence="5 15" id="KW-0812">Transmembrane</keyword>
<comment type="subcellular location">
    <subcellularLocation>
        <location evidence="1">Cell membrane</location>
        <topology evidence="1">Multi-pass membrane protein</topology>
    </subcellularLocation>
</comment>
<dbReference type="InterPro" id="IPR031846">
    <property type="entry name" value="Hvcn1"/>
</dbReference>
<reference evidence="17" key="2">
    <citation type="submission" date="2023-05" db="EMBL/GenBank/DDBJ databases">
        <authorList>
            <consortium name="Lawrence Berkeley National Laboratory"/>
            <person name="Steindorff A."/>
            <person name="Hensen N."/>
            <person name="Bonometti L."/>
            <person name="Westerberg I."/>
            <person name="Brannstrom I.O."/>
            <person name="Guillou S."/>
            <person name="Cros-Aarteil S."/>
            <person name="Calhoun S."/>
            <person name="Haridas S."/>
            <person name="Kuo A."/>
            <person name="Mondo S."/>
            <person name="Pangilinan J."/>
            <person name="Riley R."/>
            <person name="Labutti K."/>
            <person name="Andreopoulos B."/>
            <person name="Lipzen A."/>
            <person name="Chen C."/>
            <person name="Yanf M."/>
            <person name="Daum C."/>
            <person name="Ng V."/>
            <person name="Clum A."/>
            <person name="Ohm R."/>
            <person name="Martin F."/>
            <person name="Silar P."/>
            <person name="Natvig D."/>
            <person name="Lalanne C."/>
            <person name="Gautier V."/>
            <person name="Ament-Velasquez S.L."/>
            <person name="Kruys A."/>
            <person name="Hutchinson M.I."/>
            <person name="Powell A.J."/>
            <person name="Barry K."/>
            <person name="Miller A.N."/>
            <person name="Grigoriev I.V."/>
            <person name="Debuchy R."/>
            <person name="Gladieux P."/>
            <person name="Thoren M.H."/>
            <person name="Johannesson H."/>
        </authorList>
    </citation>
    <scope>NUCLEOTIDE SEQUENCE</scope>
    <source>
        <strain evidence="17">CBS 141.50</strain>
    </source>
</reference>
<feature type="domain" description="Ion transport" evidence="16">
    <location>
        <begin position="65"/>
        <end position="188"/>
    </location>
</feature>
<keyword evidence="4" id="KW-1003">Cell membrane</keyword>
<keyword evidence="7 15" id="KW-1133">Transmembrane helix</keyword>
<evidence type="ECO:0000256" key="14">
    <source>
        <dbReference type="SAM" id="MobiDB-lite"/>
    </source>
</evidence>
<keyword evidence="3" id="KW-0813">Transport</keyword>
<dbReference type="InterPro" id="IPR027359">
    <property type="entry name" value="Volt_channel_dom_sf"/>
</dbReference>
<keyword evidence="6" id="KW-0851">Voltage-gated channel</keyword>
<evidence type="ECO:0000256" key="7">
    <source>
        <dbReference type="ARBA" id="ARBA00022989"/>
    </source>
</evidence>
<organism evidence="17 18">
    <name type="scientific">Dichotomopilus funicola</name>
    <dbReference type="NCBI Taxonomy" id="1934379"/>
    <lineage>
        <taxon>Eukaryota</taxon>
        <taxon>Fungi</taxon>
        <taxon>Dikarya</taxon>
        <taxon>Ascomycota</taxon>
        <taxon>Pezizomycotina</taxon>
        <taxon>Sordariomycetes</taxon>
        <taxon>Sordariomycetidae</taxon>
        <taxon>Sordariales</taxon>
        <taxon>Chaetomiaceae</taxon>
        <taxon>Dichotomopilus</taxon>
    </lineage>
</organism>
<dbReference type="Pfam" id="PF00520">
    <property type="entry name" value="Ion_trans"/>
    <property type="match status" value="1"/>
</dbReference>
<dbReference type="InterPro" id="IPR005821">
    <property type="entry name" value="Ion_trans_dom"/>
</dbReference>
<feature type="region of interest" description="Disordered" evidence="14">
    <location>
        <begin position="1"/>
        <end position="50"/>
    </location>
</feature>
<reference evidence="17" key="1">
    <citation type="journal article" date="2023" name="Mol. Phylogenet. Evol.">
        <title>Genome-scale phylogeny and comparative genomics of the fungal order Sordariales.</title>
        <authorList>
            <person name="Hensen N."/>
            <person name="Bonometti L."/>
            <person name="Westerberg I."/>
            <person name="Brannstrom I.O."/>
            <person name="Guillou S."/>
            <person name="Cros-Aarteil S."/>
            <person name="Calhoun S."/>
            <person name="Haridas S."/>
            <person name="Kuo A."/>
            <person name="Mondo S."/>
            <person name="Pangilinan J."/>
            <person name="Riley R."/>
            <person name="LaButti K."/>
            <person name="Andreopoulos B."/>
            <person name="Lipzen A."/>
            <person name="Chen C."/>
            <person name="Yan M."/>
            <person name="Daum C."/>
            <person name="Ng V."/>
            <person name="Clum A."/>
            <person name="Steindorff A."/>
            <person name="Ohm R.A."/>
            <person name="Martin F."/>
            <person name="Silar P."/>
            <person name="Natvig D.O."/>
            <person name="Lalanne C."/>
            <person name="Gautier V."/>
            <person name="Ament-Velasquez S.L."/>
            <person name="Kruys A."/>
            <person name="Hutchinson M.I."/>
            <person name="Powell A.J."/>
            <person name="Barry K."/>
            <person name="Miller A.N."/>
            <person name="Grigoriev I.V."/>
            <person name="Debuchy R."/>
            <person name="Gladieux P."/>
            <person name="Hiltunen Thoren M."/>
            <person name="Johannesson H."/>
        </authorList>
    </citation>
    <scope>NUCLEOTIDE SEQUENCE</scope>
    <source>
        <strain evidence="17">CBS 141.50</strain>
    </source>
</reference>
<feature type="compositionally biased region" description="Low complexity" evidence="14">
    <location>
        <begin position="1"/>
        <end position="15"/>
    </location>
</feature>
<dbReference type="GO" id="GO:0034702">
    <property type="term" value="C:monoatomic ion channel complex"/>
    <property type="evidence" value="ECO:0007669"/>
    <property type="project" value="UniProtKB-KW"/>
</dbReference>
<evidence type="ECO:0000256" key="4">
    <source>
        <dbReference type="ARBA" id="ARBA00022475"/>
    </source>
</evidence>
<dbReference type="AlphaFoldDB" id="A0AAN6UZL7"/>
<name>A0AAN6UZL7_9PEZI</name>
<feature type="compositionally biased region" description="Basic and acidic residues" evidence="14">
    <location>
        <begin position="22"/>
        <end position="33"/>
    </location>
</feature>
<feature type="transmembrane region" description="Helical" evidence="15">
    <location>
        <begin position="114"/>
        <end position="137"/>
    </location>
</feature>
<dbReference type="GeneID" id="87820891"/>
<evidence type="ECO:0000256" key="12">
    <source>
        <dbReference type="ARBA" id="ARBA00031989"/>
    </source>
</evidence>
<comment type="caution">
    <text evidence="17">The sequence shown here is derived from an EMBL/GenBank/DDBJ whole genome shotgun (WGS) entry which is preliminary data.</text>
</comment>
<keyword evidence="11" id="KW-0407">Ion channel</keyword>
<evidence type="ECO:0000259" key="16">
    <source>
        <dbReference type="Pfam" id="PF00520"/>
    </source>
</evidence>
<evidence type="ECO:0000256" key="5">
    <source>
        <dbReference type="ARBA" id="ARBA00022692"/>
    </source>
</evidence>
<evidence type="ECO:0000256" key="10">
    <source>
        <dbReference type="ARBA" id="ARBA00023136"/>
    </source>
</evidence>
<dbReference type="RefSeq" id="XP_062635434.1">
    <property type="nucleotide sequence ID" value="XM_062784278.1"/>
</dbReference>
<evidence type="ECO:0000256" key="13">
    <source>
        <dbReference type="SAM" id="Coils"/>
    </source>
</evidence>
<dbReference type="PANTHER" id="PTHR46480">
    <property type="entry name" value="F20B24.22"/>
    <property type="match status" value="1"/>
</dbReference>
<evidence type="ECO:0000313" key="17">
    <source>
        <dbReference type="EMBL" id="KAK4142063.1"/>
    </source>
</evidence>
<evidence type="ECO:0000256" key="8">
    <source>
        <dbReference type="ARBA" id="ARBA00023054"/>
    </source>
</evidence>
<keyword evidence="10 15" id="KW-0472">Membrane</keyword>
<dbReference type="GO" id="GO:0005886">
    <property type="term" value="C:plasma membrane"/>
    <property type="evidence" value="ECO:0007669"/>
    <property type="project" value="UniProtKB-SubCell"/>
</dbReference>
<evidence type="ECO:0000256" key="15">
    <source>
        <dbReference type="SAM" id="Phobius"/>
    </source>
</evidence>
<accession>A0AAN6UZL7</accession>
<evidence type="ECO:0000313" key="18">
    <source>
        <dbReference type="Proteomes" id="UP001302676"/>
    </source>
</evidence>
<dbReference type="Proteomes" id="UP001302676">
    <property type="component" value="Unassembled WGS sequence"/>
</dbReference>
<dbReference type="Gene3D" id="1.20.120.350">
    <property type="entry name" value="Voltage-gated potassium channels. Chain C"/>
    <property type="match status" value="1"/>
</dbReference>
<evidence type="ECO:0000256" key="11">
    <source>
        <dbReference type="ARBA" id="ARBA00023303"/>
    </source>
</evidence>